<dbReference type="STRING" id="50429.A0A2B4RJI7"/>
<feature type="region of interest" description="Disordered" evidence="2">
    <location>
        <begin position="1797"/>
        <end position="1906"/>
    </location>
</feature>
<evidence type="ECO:0000259" key="3">
    <source>
        <dbReference type="PROSITE" id="PS50157"/>
    </source>
</evidence>
<feature type="compositionally biased region" description="Polar residues" evidence="2">
    <location>
        <begin position="1127"/>
        <end position="1141"/>
    </location>
</feature>
<feature type="compositionally biased region" description="Low complexity" evidence="2">
    <location>
        <begin position="346"/>
        <end position="358"/>
    </location>
</feature>
<proteinExistence type="predicted"/>
<feature type="compositionally biased region" description="Polar residues" evidence="2">
    <location>
        <begin position="1693"/>
        <end position="1711"/>
    </location>
</feature>
<feature type="compositionally biased region" description="Basic and acidic residues" evidence="2">
    <location>
        <begin position="59"/>
        <end position="72"/>
    </location>
</feature>
<feature type="compositionally biased region" description="Low complexity" evidence="2">
    <location>
        <begin position="1195"/>
        <end position="1209"/>
    </location>
</feature>
<feature type="region of interest" description="Disordered" evidence="2">
    <location>
        <begin position="738"/>
        <end position="797"/>
    </location>
</feature>
<feature type="compositionally biased region" description="Polar residues" evidence="2">
    <location>
        <begin position="1831"/>
        <end position="1846"/>
    </location>
</feature>
<dbReference type="PROSITE" id="PS00028">
    <property type="entry name" value="ZINC_FINGER_C2H2_1"/>
    <property type="match status" value="1"/>
</dbReference>
<feature type="compositionally biased region" description="Basic and acidic residues" evidence="2">
    <location>
        <begin position="1730"/>
        <end position="1745"/>
    </location>
</feature>
<feature type="compositionally biased region" description="Polar residues" evidence="2">
    <location>
        <begin position="616"/>
        <end position="626"/>
    </location>
</feature>
<reference evidence="5" key="1">
    <citation type="journal article" date="2017" name="bioRxiv">
        <title>Comparative analysis of the genomes of Stylophora pistillata and Acropora digitifera provides evidence for extensive differences between species of corals.</title>
        <authorList>
            <person name="Voolstra C.R."/>
            <person name="Li Y."/>
            <person name="Liew Y.J."/>
            <person name="Baumgarten S."/>
            <person name="Zoccola D."/>
            <person name="Flot J.-F."/>
            <person name="Tambutte S."/>
            <person name="Allemand D."/>
            <person name="Aranda M."/>
        </authorList>
    </citation>
    <scope>NUCLEOTIDE SEQUENCE [LARGE SCALE GENOMIC DNA]</scope>
</reference>
<keyword evidence="1" id="KW-0479">Metal-binding</keyword>
<dbReference type="PANTHER" id="PTHR21564">
    <property type="entry name" value="BRAKELESS PROTEIN"/>
    <property type="match status" value="1"/>
</dbReference>
<evidence type="ECO:0000256" key="2">
    <source>
        <dbReference type="SAM" id="MobiDB-lite"/>
    </source>
</evidence>
<organism evidence="4 5">
    <name type="scientific">Stylophora pistillata</name>
    <name type="common">Smooth cauliflower coral</name>
    <dbReference type="NCBI Taxonomy" id="50429"/>
    <lineage>
        <taxon>Eukaryota</taxon>
        <taxon>Metazoa</taxon>
        <taxon>Cnidaria</taxon>
        <taxon>Anthozoa</taxon>
        <taxon>Hexacorallia</taxon>
        <taxon>Scleractinia</taxon>
        <taxon>Astrocoeniina</taxon>
        <taxon>Pocilloporidae</taxon>
        <taxon>Stylophora</taxon>
    </lineage>
</organism>
<feature type="region of interest" description="Disordered" evidence="2">
    <location>
        <begin position="444"/>
        <end position="561"/>
    </location>
</feature>
<dbReference type="GO" id="GO:0005634">
    <property type="term" value="C:nucleus"/>
    <property type="evidence" value="ECO:0007669"/>
    <property type="project" value="TreeGrafter"/>
</dbReference>
<dbReference type="OrthoDB" id="5863628at2759"/>
<feature type="compositionally biased region" description="Basic and acidic residues" evidence="2">
    <location>
        <begin position="1507"/>
        <end position="1528"/>
    </location>
</feature>
<feature type="domain" description="C2H2-type" evidence="3">
    <location>
        <begin position="426"/>
        <end position="456"/>
    </location>
</feature>
<feature type="region of interest" description="Disordered" evidence="2">
    <location>
        <begin position="1561"/>
        <end position="1598"/>
    </location>
</feature>
<protein>
    <submittedName>
        <fullName evidence="4">Zinc finger protein 609</fullName>
    </submittedName>
</protein>
<feature type="compositionally biased region" description="Acidic residues" evidence="2">
    <location>
        <begin position="158"/>
        <end position="209"/>
    </location>
</feature>
<feature type="compositionally biased region" description="Basic and acidic residues" evidence="2">
    <location>
        <begin position="1642"/>
        <end position="1673"/>
    </location>
</feature>
<feature type="compositionally biased region" description="Polar residues" evidence="2">
    <location>
        <begin position="1379"/>
        <end position="1388"/>
    </location>
</feature>
<feature type="region of interest" description="Disordered" evidence="2">
    <location>
        <begin position="1"/>
        <end position="40"/>
    </location>
</feature>
<feature type="compositionally biased region" description="Low complexity" evidence="2">
    <location>
        <begin position="1233"/>
        <end position="1249"/>
    </location>
</feature>
<feature type="compositionally biased region" description="Polar residues" evidence="2">
    <location>
        <begin position="765"/>
        <end position="787"/>
    </location>
</feature>
<dbReference type="GO" id="GO:0008270">
    <property type="term" value="F:zinc ion binding"/>
    <property type="evidence" value="ECO:0007669"/>
    <property type="project" value="UniProtKB-KW"/>
</dbReference>
<dbReference type="EMBL" id="LSMT01000548">
    <property type="protein sequence ID" value="PFX16415.1"/>
    <property type="molecule type" value="Genomic_DNA"/>
</dbReference>
<feature type="compositionally biased region" description="Polar residues" evidence="2">
    <location>
        <begin position="1356"/>
        <end position="1372"/>
    </location>
</feature>
<feature type="compositionally biased region" description="Basic and acidic residues" evidence="2">
    <location>
        <begin position="1813"/>
        <end position="1830"/>
    </location>
</feature>
<keyword evidence="1" id="KW-0863">Zinc-finger</keyword>
<feature type="compositionally biased region" description="Basic and acidic residues" evidence="2">
    <location>
        <begin position="15"/>
        <end position="40"/>
    </location>
</feature>
<sequence>MTVSVSVTSCAPQAKDLELMQDEKTPFGGDFTKEGPDPRNDLIRCVLPRTDDQNSCVEMEEKKENGSSEELKSSGVPCKENEKAANQEETFEVNQECVTAFNTVKQGRAVSRGRRKSENKDYNPKSQNGGRNRGRKISKNRDYENSSSNGGNSGADGNGEDNGSDDDDDDDDADDDDDDDDEDDEDEGDDDEDEEEEEESKNEDDDDDISLNGNDKNVKQVKIKQEPPDDQETLPSGLQGFMAGLDGNIPLADLLEKLPNSLCQGDENSSTPASPGAPVTLHGIVCHEIGGVLVVNIKWRDKFYCGSLMDCSHHAWASPRFPAIDGGENEMKMGGKGGKGKRRQKGSSVSSSAGSVNKEVTPLKHKLRGRKRGVSGCPPPKSQGFKGLGKRRSKNIDDDDDGTRRPGKRSCTMKTTVSPQPSPTLIECPEPGCDKKYKHINGLRYHQAHAHLEESNQSDERSASTSPSPVEEFKEPDTKTSFKGRTSRVSARARSVSPSLAAAIASMNEKKSESSRGAVNKKKEMIETCTDTTATKEAKMSESPIPSTEDASEKDTTVSFVESSDKCQQACEQDIRLENDIQEKVDHIKEENSFQPVLEEQKSSVKRLDKEETIRANDSSNSSTLSIPIPMCTATTDEMQGCGKDLMKSDTPQASQEVWETVIDSGFSVANGGSKSLNQEERISISQVEDMEKVLVEGSFDGKHSSNKLSIPGVQPVDLRQAVDKGVGLINQLGIEVEDISETEEDIDPGQDSEYTSKDVPDLSCSASDSDQTNPRLSFSARDNSLSKAEKSEVTSSKSFVGSDALITKPESSFYFGVKAEDTFAEEKRNKNQDGKLLSQFESRKSELWPSQTGAPEKLSAQTYVPFQKNPETTQTVVDDKSIKTSAGNISMEALVSKSISRSAVEPPLINSDAPSMRYKFFECRNYGDENYDKYIRTSDEDQKVNIDPKATLAPIRYPELVRNGVKVEPAQNQNDPVSGEGFRTVLNMKVSAEEESKSEGKSTKNLSVSTVYTSNCSPIPEAISRNVNFPDKARVSMESHRSAKSPKPIPPLIGNVGMHTSFSRPGYDSSTLSPGTSFPITSTKVHSVGGERKTTSSPFQPVIVKHEFQPSETSKGIKQEFITSGCAQSDPNETFTSSSMEHSKTITESKGSFALSEVGSSRRSPLPSQGMEDQEKSYKTAARALTRPQTTLISRGGSSLGPSLPVGVAHPYPRASDGGSASTHGKTSEYKTSSAVSSVTSVTYTSTSPRPQASPHDVTSEVPQPEKKAKQLQTLQVPIPIGEVSPVAMKRSPGPAIHSGLPQTVLPIIGPGIKTQGSISSHPAIRPGIKASGVNEPMKSERKTEIVLREPSPSPYTVSKSPIPRSLTTVKPSPEGKSPQQLASSAGSHLKMTRASDEGGQEDSEIVIVKEDSVAYSSPKDKMLLTEKERGRRDIRDSTAEVNFRSHEHLSAEQLRKYHQYEQQVLQFYQLIANMPPEQQQQILYQQMLFEQEKQGMRSSSSSGHIEARTFEKKEVKKPSDRTQDEWRADELAIKKAMPARTSPDESEFRRFLGQSESLPYLSSHSSSPKMTQHKLSSDEPPEKKSRVEEAYECERERERLKYKKEEEYLQKQKQLQRMSSFKQLESELVGTLRKQQTTPERSERRGNLSREEEKMENRSESGRDMVKHRSQESSTGTAKEIYPSFGAENSRGGSSSDQVSPRSQVIKSQSLLAPRSPRPSRSPLPAARYKENSPSSDEKREGTNSHSTNFMPTQFQAYLSQLNFDPSRGQLPYGAHQMLLSQQLPLPTGIPVVMSMPISSNGESSAVTSSSRERETRSPYQVAERDRSSTPTLHSSSQPCMSNTEARERLQKLKESTEKEACHSPVLSQDERVRNRGTSSEPKVSPKSSSRSSEFKGEGNSLHAHPSMIANNLAISRMAGHVDVVSEEEIRRRQRIAAELNDPSQAIHMGFYGLIGQFDPAYASSMMQSSPQHMSRGVEHYMTKRH</sequence>
<feature type="region of interest" description="Disordered" evidence="2">
    <location>
        <begin position="1496"/>
        <end position="1528"/>
    </location>
</feature>
<dbReference type="GO" id="GO:0006357">
    <property type="term" value="P:regulation of transcription by RNA polymerase II"/>
    <property type="evidence" value="ECO:0007669"/>
    <property type="project" value="TreeGrafter"/>
</dbReference>
<accession>A0A2B4RJI7</accession>
<feature type="compositionally biased region" description="Basic residues" evidence="2">
    <location>
        <begin position="363"/>
        <end position="373"/>
    </location>
</feature>
<comment type="caution">
    <text evidence="4">The sequence shown here is derived from an EMBL/GenBank/DDBJ whole genome shotgun (WGS) entry which is preliminary data.</text>
</comment>
<keyword evidence="1" id="KW-0862">Zinc</keyword>
<dbReference type="PROSITE" id="PS50157">
    <property type="entry name" value="ZINC_FINGER_C2H2_2"/>
    <property type="match status" value="1"/>
</dbReference>
<dbReference type="InterPro" id="IPR040010">
    <property type="entry name" value="ZN608/ZN609"/>
</dbReference>
<gene>
    <name evidence="4" type="primary">ZNF609</name>
    <name evidence="4" type="ORF">AWC38_SpisGene19318</name>
</gene>
<feature type="compositionally biased region" description="Basic and acidic residues" evidence="2">
    <location>
        <begin position="599"/>
        <end position="615"/>
    </location>
</feature>
<name>A0A2B4RJI7_STYPI</name>
<feature type="compositionally biased region" description="Basic and acidic residues" evidence="2">
    <location>
        <begin position="450"/>
        <end position="462"/>
    </location>
</feature>
<feature type="compositionally biased region" description="Polar residues" evidence="2">
    <location>
        <begin position="92"/>
        <end position="105"/>
    </location>
</feature>
<feature type="region of interest" description="Disordered" evidence="2">
    <location>
        <begin position="1318"/>
        <end position="1406"/>
    </location>
</feature>
<dbReference type="Proteomes" id="UP000225706">
    <property type="component" value="Unassembled WGS sequence"/>
</dbReference>
<feature type="compositionally biased region" description="Low complexity" evidence="2">
    <location>
        <begin position="1881"/>
        <end position="1894"/>
    </location>
</feature>
<feature type="compositionally biased region" description="Polar residues" evidence="2">
    <location>
        <begin position="1"/>
        <end position="11"/>
    </location>
</feature>
<feature type="region of interest" description="Disordered" evidence="2">
    <location>
        <begin position="1127"/>
        <end position="1273"/>
    </location>
</feature>
<evidence type="ECO:0000256" key="1">
    <source>
        <dbReference type="PROSITE-ProRule" id="PRU00042"/>
    </source>
</evidence>
<feature type="region of interest" description="Disordered" evidence="2">
    <location>
        <begin position="592"/>
        <end position="630"/>
    </location>
</feature>
<dbReference type="PANTHER" id="PTHR21564:SF5">
    <property type="entry name" value="SCRIBBLER, ISOFORM J"/>
    <property type="match status" value="1"/>
</dbReference>
<feature type="region of interest" description="Disordered" evidence="2">
    <location>
        <begin position="1629"/>
        <end position="1751"/>
    </location>
</feature>
<dbReference type="InterPro" id="IPR013087">
    <property type="entry name" value="Znf_C2H2_type"/>
</dbReference>
<feature type="compositionally biased region" description="Basic and acidic residues" evidence="2">
    <location>
        <begin position="1847"/>
        <end position="1864"/>
    </location>
</feature>
<keyword evidence="5" id="KW-1185">Reference proteome</keyword>
<feature type="compositionally biased region" description="Basic and acidic residues" evidence="2">
    <location>
        <begin position="471"/>
        <end position="480"/>
    </location>
</feature>
<feature type="compositionally biased region" description="Low complexity" evidence="2">
    <location>
        <begin position="1561"/>
        <end position="1570"/>
    </location>
</feature>
<feature type="region of interest" description="Disordered" evidence="2">
    <location>
        <begin position="58"/>
        <end position="238"/>
    </location>
</feature>
<feature type="region of interest" description="Disordered" evidence="2">
    <location>
        <begin position="324"/>
        <end position="431"/>
    </location>
</feature>
<evidence type="ECO:0000313" key="4">
    <source>
        <dbReference type="EMBL" id="PFX16415.1"/>
    </source>
</evidence>
<feature type="compositionally biased region" description="Low complexity" evidence="2">
    <location>
        <begin position="487"/>
        <end position="503"/>
    </location>
</feature>
<evidence type="ECO:0000313" key="5">
    <source>
        <dbReference type="Proteomes" id="UP000225706"/>
    </source>
</evidence>
<feature type="compositionally biased region" description="Acidic residues" evidence="2">
    <location>
        <begin position="738"/>
        <end position="751"/>
    </location>
</feature>
<feature type="compositionally biased region" description="Polar residues" evidence="2">
    <location>
        <begin position="1159"/>
        <end position="1168"/>
    </location>
</feature>
<feature type="compositionally biased region" description="Basic and acidic residues" evidence="2">
    <location>
        <begin position="1577"/>
        <end position="1598"/>
    </location>
</feature>
<feature type="compositionally biased region" description="Basic and acidic residues" evidence="2">
    <location>
        <begin position="1339"/>
        <end position="1349"/>
    </location>
</feature>